<evidence type="ECO:0000313" key="5">
    <source>
        <dbReference type="EMBL" id="OBX83354.1"/>
    </source>
</evidence>
<feature type="region of interest" description="Disordered" evidence="1">
    <location>
        <begin position="139"/>
        <end position="160"/>
    </location>
</feature>
<dbReference type="PANTHER" id="PTHR34183">
    <property type="entry name" value="ENDOLYTIC PEPTIDOGLYCAN TRANSGLYCOSYLASE RLPA"/>
    <property type="match status" value="1"/>
</dbReference>
<dbReference type="Pfam" id="PF03330">
    <property type="entry name" value="DPBB_1"/>
    <property type="match status" value="1"/>
</dbReference>
<dbReference type="RefSeq" id="WP_066890922.1">
    <property type="nucleotide sequence ID" value="NZ_CP065728.1"/>
</dbReference>
<dbReference type="AlphaFoldDB" id="A0A1B8QIV1"/>
<dbReference type="EMBL" id="LXTW01000032">
    <property type="protein sequence ID" value="OBX83354.1"/>
    <property type="molecule type" value="Genomic_DNA"/>
</dbReference>
<reference evidence="4 8" key="2">
    <citation type="submission" date="2016-06" db="EMBL/GenBank/DDBJ databases">
        <title>Draft genome of Moraxella nonliquefaciens CCUG 60284.</title>
        <authorList>
            <person name="Salva-Serra F."/>
            <person name="Engstrom-Jakobsson H."/>
            <person name="Thorell K."/>
            <person name="Gonzales-Siles L."/>
            <person name="Karlsson R."/>
            <person name="Boulund F."/>
            <person name="Engstrand L."/>
            <person name="Kristiansson E."/>
            <person name="Moore E."/>
        </authorList>
    </citation>
    <scope>NUCLEOTIDE SEQUENCE [LARGE SCALE GENOMIC DNA]</scope>
    <source>
        <strain evidence="4 8">CCUG 60284</strain>
    </source>
</reference>
<keyword evidence="2" id="KW-0732">Signal</keyword>
<organism evidence="5 7">
    <name type="scientific">Moraxella nonliquefaciens</name>
    <dbReference type="NCBI Taxonomy" id="478"/>
    <lineage>
        <taxon>Bacteria</taxon>
        <taxon>Pseudomonadati</taxon>
        <taxon>Pseudomonadota</taxon>
        <taxon>Gammaproteobacteria</taxon>
        <taxon>Moraxellales</taxon>
        <taxon>Moraxellaceae</taxon>
        <taxon>Moraxella</taxon>
    </lineage>
</organism>
<dbReference type="EMBL" id="CP065728">
    <property type="protein sequence ID" value="QPT43863.1"/>
    <property type="molecule type" value="Genomic_DNA"/>
</dbReference>
<dbReference type="STRING" id="478.A7456_04770"/>
<dbReference type="SUPFAM" id="SSF50685">
    <property type="entry name" value="Barwin-like endoglucanases"/>
    <property type="match status" value="1"/>
</dbReference>
<dbReference type="InterPro" id="IPR036908">
    <property type="entry name" value="RlpA-like_sf"/>
</dbReference>
<dbReference type="InterPro" id="IPR009009">
    <property type="entry name" value="RlpA-like_DPBB"/>
</dbReference>
<dbReference type="Gene3D" id="2.40.40.10">
    <property type="entry name" value="RlpA-like domain"/>
    <property type="match status" value="1"/>
</dbReference>
<feature type="signal peptide" evidence="2">
    <location>
        <begin position="1"/>
        <end position="21"/>
    </location>
</feature>
<evidence type="ECO:0000313" key="6">
    <source>
        <dbReference type="EMBL" id="QPT43863.1"/>
    </source>
</evidence>
<name>A0A1B8QIV1_MORNO</name>
<evidence type="ECO:0000259" key="3">
    <source>
        <dbReference type="Pfam" id="PF03330"/>
    </source>
</evidence>
<dbReference type="Proteomes" id="UP000092575">
    <property type="component" value="Unassembled WGS sequence"/>
</dbReference>
<keyword evidence="9" id="KW-1185">Reference proteome</keyword>
<gene>
    <name evidence="5" type="ORF">A7456_04770</name>
    <name evidence="4" type="ORF">A9Z60_01115</name>
    <name evidence="6" type="ORF">I6G26_07190</name>
</gene>
<dbReference type="CDD" id="cd22268">
    <property type="entry name" value="DPBB_RlpA-like"/>
    <property type="match status" value="1"/>
</dbReference>
<evidence type="ECO:0000313" key="7">
    <source>
        <dbReference type="Proteomes" id="UP000092575"/>
    </source>
</evidence>
<evidence type="ECO:0000256" key="1">
    <source>
        <dbReference type="SAM" id="MobiDB-lite"/>
    </source>
</evidence>
<proteinExistence type="predicted"/>
<reference evidence="6 9" key="3">
    <citation type="submission" date="2020-12" db="EMBL/GenBank/DDBJ databases">
        <title>FDA dAtabase for Regulatory Grade micrObial Sequences (FDA-ARGOS): Supporting development and validation of Infectious Disease Dx tests.</title>
        <authorList>
            <person name="Sproer C."/>
            <person name="Gronow S."/>
            <person name="Severitt S."/>
            <person name="Schroder I."/>
            <person name="Tallon L."/>
            <person name="Sadzewicz L."/>
            <person name="Zhao X."/>
            <person name="Boylan J."/>
            <person name="Ott S."/>
            <person name="Bowen H."/>
            <person name="Vavikolanu K."/>
            <person name="Mehta A."/>
            <person name="Aluvathingal J."/>
            <person name="Nadendla S."/>
            <person name="Lowell S."/>
            <person name="Myers T."/>
            <person name="Yan Y."/>
            <person name="Sichtig H."/>
        </authorList>
    </citation>
    <scope>NUCLEOTIDE SEQUENCE [LARGE SCALE GENOMIC DNA]</scope>
    <source>
        <strain evidence="6 9">FDAARGOS_869</strain>
    </source>
</reference>
<evidence type="ECO:0000313" key="4">
    <source>
        <dbReference type="EMBL" id="OBX52307.1"/>
    </source>
</evidence>
<sequence>MRLFNSTALILTVLIGMQASAHSTTASYYADKFNGRKTASGEIFSNDGMTCASNRYELGTYVEVTNVKTGESITCKVDDRIGKAGRIDLTKNAFKQLAPLSVGLLKVQVKPVDTDGKQENTADVMFAKDALAKQKLAQDEQRINKNNQDGTVHLAFDQDR</sequence>
<evidence type="ECO:0000313" key="9">
    <source>
        <dbReference type="Proteomes" id="UP000594834"/>
    </source>
</evidence>
<evidence type="ECO:0000313" key="8">
    <source>
        <dbReference type="Proteomes" id="UP000092671"/>
    </source>
</evidence>
<dbReference type="PANTHER" id="PTHR34183:SF8">
    <property type="entry name" value="ENDOLYTIC PEPTIDOGLYCAN TRANSGLYCOSYLASE RLPA-RELATED"/>
    <property type="match status" value="1"/>
</dbReference>
<dbReference type="EMBL" id="LZDN01000001">
    <property type="protein sequence ID" value="OBX52307.1"/>
    <property type="molecule type" value="Genomic_DNA"/>
</dbReference>
<evidence type="ECO:0000256" key="2">
    <source>
        <dbReference type="SAM" id="SignalP"/>
    </source>
</evidence>
<reference evidence="5 7" key="1">
    <citation type="submission" date="2016-05" db="EMBL/GenBank/DDBJ databases">
        <title>Draft genome sequence of Moraxella nonliquefaciens CCUG 348T.</title>
        <authorList>
            <person name="Salva-Serra F."/>
            <person name="Engstrom-Jakobsson H."/>
            <person name="Thorell K."/>
            <person name="Gonzales-Siles L."/>
            <person name="Karlsson R."/>
            <person name="Boulund F."/>
            <person name="Engstrand L."/>
            <person name="Kristiansson E."/>
            <person name="Moore E."/>
        </authorList>
    </citation>
    <scope>NUCLEOTIDE SEQUENCE [LARGE SCALE GENOMIC DNA]</scope>
    <source>
        <strain evidence="5 7">CCUG 348</strain>
    </source>
</reference>
<feature type="chain" id="PRO_5013489690" evidence="2">
    <location>
        <begin position="22"/>
        <end position="160"/>
    </location>
</feature>
<accession>A0A1B8QIV1</accession>
<dbReference type="Proteomes" id="UP000594834">
    <property type="component" value="Chromosome"/>
</dbReference>
<feature type="domain" description="RlpA-like protein double-psi beta-barrel" evidence="3">
    <location>
        <begin position="25"/>
        <end position="109"/>
    </location>
</feature>
<protein>
    <submittedName>
        <fullName evidence="6">Septal ring lytic transglycosylase RlpA family protein</fullName>
    </submittedName>
</protein>
<dbReference type="Proteomes" id="UP000092671">
    <property type="component" value="Unassembled WGS sequence"/>
</dbReference>